<evidence type="ECO:0000256" key="1">
    <source>
        <dbReference type="SAM" id="MobiDB-lite"/>
    </source>
</evidence>
<proteinExistence type="predicted"/>
<dbReference type="KEGG" id="ppa:PAS_chr4_0693"/>
<organism evidence="2 3">
    <name type="scientific">Komagataella phaffii (strain GS115 / ATCC 20864)</name>
    <name type="common">Yeast</name>
    <name type="synonym">Pichia pastoris</name>
    <dbReference type="NCBI Taxonomy" id="644223"/>
    <lineage>
        <taxon>Eukaryota</taxon>
        <taxon>Fungi</taxon>
        <taxon>Dikarya</taxon>
        <taxon>Ascomycota</taxon>
        <taxon>Saccharomycotina</taxon>
        <taxon>Pichiomycetes</taxon>
        <taxon>Pichiales</taxon>
        <taxon>Pichiaceae</taxon>
        <taxon>Komagataella</taxon>
    </lineage>
</organism>
<dbReference type="OrthoDB" id="203678at2759"/>
<feature type="compositionally biased region" description="Polar residues" evidence="1">
    <location>
        <begin position="44"/>
        <end position="73"/>
    </location>
</feature>
<dbReference type="RefSeq" id="XP_002494133.1">
    <property type="nucleotide sequence ID" value="XM_002494088.1"/>
</dbReference>
<sequence length="245" mass="27825">MNSATDSITHKKPIKIKTDISNNRRKALKEFYKLKDAKHKDTEAQPSDQTATHNTSEEVNNETLSPDTTTENEQVPALDENLTEETFDTFLKTADIGQLVNQYNVISEDLNNTKAEVKSIIYNNYYELIKINDVLENVRKLETVTTDTDSLDSKQESTLIIDSLNSIRSNIQLLKDRYKGFSITIDENEKKKSETAHDNLTRLISGDKLTDDDIHKIDEVLPKINKEALLLQLNEIKDKAGAPET</sequence>
<feature type="compositionally biased region" description="Basic and acidic residues" evidence="1">
    <location>
        <begin position="32"/>
        <end position="43"/>
    </location>
</feature>
<dbReference type="InParanoid" id="C4R8M9"/>
<evidence type="ECO:0000313" key="2">
    <source>
        <dbReference type="EMBL" id="CAY71954.1"/>
    </source>
</evidence>
<dbReference type="SMR" id="C4R8M9"/>
<dbReference type="GeneID" id="8200589"/>
<reference evidence="2 3" key="1">
    <citation type="journal article" date="2009" name="Nat. Biotechnol.">
        <title>Genome sequence of the recombinant protein production host Pichia pastoris.</title>
        <authorList>
            <person name="De Schutter K."/>
            <person name="Lin Y.C."/>
            <person name="Tiels P."/>
            <person name="Van Hecke A."/>
            <person name="Glinka S."/>
            <person name="Weber-Lehmann J."/>
            <person name="Rouze P."/>
            <person name="Van de Peer Y."/>
            <person name="Callewaert N."/>
        </authorList>
    </citation>
    <scope>NUCLEOTIDE SEQUENCE [LARGE SCALE GENOMIC DNA]</scope>
    <source>
        <strain evidence="3">GS115 / ATCC 20864</strain>
    </source>
</reference>
<evidence type="ECO:0008006" key="4">
    <source>
        <dbReference type="Google" id="ProtNLM"/>
    </source>
</evidence>
<dbReference type="OMA" id="KAQAICH"/>
<keyword evidence="3" id="KW-1185">Reference proteome</keyword>
<dbReference type="STRING" id="644223.C4R8M9"/>
<dbReference type="EMBL" id="FN392322">
    <property type="protein sequence ID" value="CAY71954.1"/>
    <property type="molecule type" value="Genomic_DNA"/>
</dbReference>
<feature type="region of interest" description="Disordered" evidence="1">
    <location>
        <begin position="1"/>
        <end position="20"/>
    </location>
</feature>
<feature type="region of interest" description="Disordered" evidence="1">
    <location>
        <begin position="32"/>
        <end position="74"/>
    </location>
</feature>
<evidence type="ECO:0000313" key="3">
    <source>
        <dbReference type="Proteomes" id="UP000000314"/>
    </source>
</evidence>
<accession>C4R8M9</accession>
<dbReference type="Pfam" id="PF08700">
    <property type="entry name" value="VPS51_Exo84_N"/>
    <property type="match status" value="1"/>
</dbReference>
<name>C4R8M9_KOMPG</name>
<dbReference type="FunCoup" id="C4R8M9">
    <property type="interactions" value="32"/>
</dbReference>
<dbReference type="AlphaFoldDB" id="C4R8M9"/>
<dbReference type="Proteomes" id="UP000000314">
    <property type="component" value="Chromosome 4"/>
</dbReference>
<protein>
    <recommendedName>
        <fullName evidence="4">Vacuolar protein sorting-associated protein 51</fullName>
    </recommendedName>
</protein>
<dbReference type="HOGENOM" id="CLU_1230112_0_0_1"/>
<gene>
    <name evidence="2" type="ordered locus">PAS_chr4_0693</name>
</gene>